<protein>
    <recommendedName>
        <fullName evidence="1">Uroporphyrinogen decarboxylase (URO-D) domain-containing protein</fullName>
    </recommendedName>
</protein>
<dbReference type="GO" id="GO:0004853">
    <property type="term" value="F:uroporphyrinogen decarboxylase activity"/>
    <property type="evidence" value="ECO:0007669"/>
    <property type="project" value="InterPro"/>
</dbReference>
<proteinExistence type="predicted"/>
<dbReference type="InterPro" id="IPR052024">
    <property type="entry name" value="Methanogen_methyltrans"/>
</dbReference>
<sequence length="141" mass="15274">MISPELIREFVIPGAKQLIDLVHSYGVKAIYHSCGAIRRVIPMLIEAGADAIHPIQAMASGMEPFGLKQDFGTSVSFCGGVDTQYLLPNGSSNEVKAAVRNLREIFPTGLIISPSHEVIQVDVSPASIKAMFDEAQETYNK</sequence>
<dbReference type="PANTHER" id="PTHR47099">
    <property type="entry name" value="METHYLCOBAMIDE:COM METHYLTRANSFERASE MTBA"/>
    <property type="match status" value="1"/>
</dbReference>
<gene>
    <name evidence="2" type="ORF">SDC9_203635</name>
</gene>
<dbReference type="AlphaFoldDB" id="A0A645IX89"/>
<organism evidence="2">
    <name type="scientific">bioreactor metagenome</name>
    <dbReference type="NCBI Taxonomy" id="1076179"/>
    <lineage>
        <taxon>unclassified sequences</taxon>
        <taxon>metagenomes</taxon>
        <taxon>ecological metagenomes</taxon>
    </lineage>
</organism>
<evidence type="ECO:0000259" key="1">
    <source>
        <dbReference type="Pfam" id="PF01208"/>
    </source>
</evidence>
<reference evidence="2" key="1">
    <citation type="submission" date="2019-08" db="EMBL/GenBank/DDBJ databases">
        <authorList>
            <person name="Kucharzyk K."/>
            <person name="Murdoch R.W."/>
            <person name="Higgins S."/>
            <person name="Loffler F."/>
        </authorList>
    </citation>
    <scope>NUCLEOTIDE SEQUENCE</scope>
</reference>
<evidence type="ECO:0000313" key="2">
    <source>
        <dbReference type="EMBL" id="MPN55951.1"/>
    </source>
</evidence>
<dbReference type="PANTHER" id="PTHR47099:SF1">
    <property type="entry name" value="METHYLCOBAMIDE:COM METHYLTRANSFERASE MTBA"/>
    <property type="match status" value="1"/>
</dbReference>
<dbReference type="Gene3D" id="3.20.20.210">
    <property type="match status" value="1"/>
</dbReference>
<dbReference type="GO" id="GO:0006779">
    <property type="term" value="P:porphyrin-containing compound biosynthetic process"/>
    <property type="evidence" value="ECO:0007669"/>
    <property type="project" value="InterPro"/>
</dbReference>
<feature type="domain" description="Uroporphyrinogen decarboxylase (URO-D)" evidence="1">
    <location>
        <begin position="1"/>
        <end position="137"/>
    </location>
</feature>
<dbReference type="Pfam" id="PF01208">
    <property type="entry name" value="URO-D"/>
    <property type="match status" value="1"/>
</dbReference>
<name>A0A645IX89_9ZZZZ</name>
<accession>A0A645IX89</accession>
<dbReference type="InterPro" id="IPR038071">
    <property type="entry name" value="UROD/MetE-like_sf"/>
</dbReference>
<dbReference type="SUPFAM" id="SSF51726">
    <property type="entry name" value="UROD/MetE-like"/>
    <property type="match status" value="1"/>
</dbReference>
<dbReference type="InterPro" id="IPR000257">
    <property type="entry name" value="Uroporphyrinogen_deCOase"/>
</dbReference>
<dbReference type="EMBL" id="VSSQ01125741">
    <property type="protein sequence ID" value="MPN55951.1"/>
    <property type="molecule type" value="Genomic_DNA"/>
</dbReference>
<comment type="caution">
    <text evidence="2">The sequence shown here is derived from an EMBL/GenBank/DDBJ whole genome shotgun (WGS) entry which is preliminary data.</text>
</comment>